<dbReference type="Gene3D" id="3.90.550.10">
    <property type="entry name" value="Spore Coat Polysaccharide Biosynthesis Protein SpsA, Chain A"/>
    <property type="match status" value="1"/>
</dbReference>
<keyword evidence="1 8" id="KW-0963">Cytoplasm</keyword>
<dbReference type="Proteomes" id="UP000242704">
    <property type="component" value="Unassembled WGS sequence"/>
</dbReference>
<dbReference type="InterPro" id="IPR013482">
    <property type="entry name" value="Molybde_CF_guanTrfase"/>
</dbReference>
<evidence type="ECO:0000256" key="3">
    <source>
        <dbReference type="ARBA" id="ARBA00022723"/>
    </source>
</evidence>
<keyword evidence="2 8" id="KW-0808">Transferase</keyword>
<evidence type="ECO:0000256" key="7">
    <source>
        <dbReference type="ARBA" id="ARBA00023150"/>
    </source>
</evidence>
<proteinExistence type="inferred from homology"/>
<evidence type="ECO:0000259" key="9">
    <source>
        <dbReference type="Pfam" id="PF12804"/>
    </source>
</evidence>
<sequence length="202" mass="23020">MKAIILAGGASSRFGAPKAFAEIHEEYFFEKIYHTLESTNMFSEIIISTNEVLASKFNGYHVVIDDAKHKSKGPLSGLYSVMKETEGDFYFVISVDTPMVTDKAISELYQFLIANLIEEQLLVAGFQSDERPIPTIAFYHKNILPSIETALNSNDFSMRHVYQSVSNMWLDVNKVASPDYWYKNINYKEDLSALEKELNQSY</sequence>
<reference evidence="10 11" key="1">
    <citation type="journal article" date="2016" name="Front. Microbiol.">
        <title>Comprehensive Phylogenetic Analysis of Bovine Non-aureus Staphylococci Species Based on Whole-Genome Sequencing.</title>
        <authorList>
            <person name="Naushad S."/>
            <person name="Barkema H.W."/>
            <person name="Luby C."/>
            <person name="Condas L.A."/>
            <person name="Nobrega D.B."/>
            <person name="Carson D.A."/>
            <person name="De Buck J."/>
        </authorList>
    </citation>
    <scope>NUCLEOTIDE SEQUENCE [LARGE SCALE GENOMIC DNA]</scope>
    <source>
        <strain evidence="10 11">SNUC 505</strain>
    </source>
</reference>
<feature type="binding site" evidence="8">
    <location>
        <position position="96"/>
    </location>
    <ligand>
        <name>Mg(2+)</name>
        <dbReference type="ChEBI" id="CHEBI:18420"/>
    </ligand>
</feature>
<name>A0AAE5T147_STACR</name>
<dbReference type="EMBL" id="PZBZ01000014">
    <property type="protein sequence ID" value="PTG15773.1"/>
    <property type="molecule type" value="Genomic_DNA"/>
</dbReference>
<evidence type="ECO:0000313" key="11">
    <source>
        <dbReference type="Proteomes" id="UP000242704"/>
    </source>
</evidence>
<comment type="similarity">
    <text evidence="8">Belongs to the MobA family.</text>
</comment>
<dbReference type="RefSeq" id="WP_107360511.1">
    <property type="nucleotide sequence ID" value="NZ_JAHSUP010000003.1"/>
</dbReference>
<evidence type="ECO:0000256" key="6">
    <source>
        <dbReference type="ARBA" id="ARBA00023134"/>
    </source>
</evidence>
<feature type="binding site" evidence="8">
    <location>
        <position position="18"/>
    </location>
    <ligand>
        <name>GTP</name>
        <dbReference type="ChEBI" id="CHEBI:37565"/>
    </ligand>
</feature>
<keyword evidence="5 8" id="KW-0460">Magnesium</keyword>
<dbReference type="EC" id="2.7.7.77" evidence="8"/>
<dbReference type="PANTHER" id="PTHR19136">
    <property type="entry name" value="MOLYBDENUM COFACTOR GUANYLYLTRANSFERASE"/>
    <property type="match status" value="1"/>
</dbReference>
<dbReference type="CDD" id="cd02503">
    <property type="entry name" value="MobA"/>
    <property type="match status" value="1"/>
</dbReference>
<dbReference type="SUPFAM" id="SSF53448">
    <property type="entry name" value="Nucleotide-diphospho-sugar transferases"/>
    <property type="match status" value="1"/>
</dbReference>
<dbReference type="HAMAP" id="MF_00316">
    <property type="entry name" value="MobA"/>
    <property type="match status" value="1"/>
</dbReference>
<comment type="function">
    <text evidence="8">Transfers a GMP moiety from GTP to Mo-molybdopterin (Mo-MPT) cofactor (Moco or molybdenum cofactor) to form Mo-molybdopterin guanine dinucleotide (Mo-MGD) cofactor.</text>
</comment>
<feature type="domain" description="MobA-like NTP transferase" evidence="9">
    <location>
        <begin position="3"/>
        <end position="163"/>
    </location>
</feature>
<evidence type="ECO:0000256" key="2">
    <source>
        <dbReference type="ARBA" id="ARBA00022679"/>
    </source>
</evidence>
<dbReference type="NCBIfam" id="NF001457">
    <property type="entry name" value="PRK00317.1-3"/>
    <property type="match status" value="1"/>
</dbReference>
<accession>A0AAE5T147</accession>
<evidence type="ECO:0000256" key="8">
    <source>
        <dbReference type="HAMAP-Rule" id="MF_00316"/>
    </source>
</evidence>
<dbReference type="GO" id="GO:0006777">
    <property type="term" value="P:Mo-molybdopterin cofactor biosynthetic process"/>
    <property type="evidence" value="ECO:0007669"/>
    <property type="project" value="UniProtKB-KW"/>
</dbReference>
<comment type="catalytic activity">
    <reaction evidence="8">
        <text>Mo-molybdopterin + GTP + H(+) = Mo-molybdopterin guanine dinucleotide + diphosphate</text>
        <dbReference type="Rhea" id="RHEA:34243"/>
        <dbReference type="ChEBI" id="CHEBI:15378"/>
        <dbReference type="ChEBI" id="CHEBI:33019"/>
        <dbReference type="ChEBI" id="CHEBI:37565"/>
        <dbReference type="ChEBI" id="CHEBI:71302"/>
        <dbReference type="ChEBI" id="CHEBI:71310"/>
        <dbReference type="EC" id="2.7.7.77"/>
    </reaction>
</comment>
<evidence type="ECO:0000313" key="10">
    <source>
        <dbReference type="EMBL" id="PTG15773.1"/>
    </source>
</evidence>
<comment type="domain">
    <text evidence="8">The N-terminal domain determines nucleotide recognition and specific binding, while the C-terminal domain determines the specific binding to the target protein.</text>
</comment>
<dbReference type="GO" id="GO:0005737">
    <property type="term" value="C:cytoplasm"/>
    <property type="evidence" value="ECO:0007669"/>
    <property type="project" value="UniProtKB-SubCell"/>
</dbReference>
<keyword evidence="3 8" id="KW-0479">Metal-binding</keyword>
<dbReference type="GO" id="GO:0061603">
    <property type="term" value="F:molybdenum cofactor guanylyltransferase activity"/>
    <property type="evidence" value="ECO:0007669"/>
    <property type="project" value="UniProtKB-EC"/>
</dbReference>
<evidence type="ECO:0000256" key="5">
    <source>
        <dbReference type="ARBA" id="ARBA00022842"/>
    </source>
</evidence>
<protein>
    <recommendedName>
        <fullName evidence="8">Probable molybdenum cofactor guanylyltransferase</fullName>
        <shortName evidence="8">MoCo guanylyltransferase</shortName>
        <ecNumber evidence="8">2.7.7.77</ecNumber>
    </recommendedName>
    <alternativeName>
        <fullName evidence="8">GTP:molybdopterin guanylyltransferase</fullName>
    </alternativeName>
    <alternativeName>
        <fullName evidence="8">Mo-MPT guanylyltransferase</fullName>
    </alternativeName>
    <alternativeName>
        <fullName evidence="8">Molybdopterin guanylyltransferase</fullName>
    </alternativeName>
    <alternativeName>
        <fullName evidence="8">Molybdopterin-guanine dinucleotide synthase</fullName>
        <shortName evidence="8">MGD synthase</shortName>
    </alternativeName>
</protein>
<keyword evidence="6 8" id="KW-0342">GTP-binding</keyword>
<comment type="subcellular location">
    <subcellularLocation>
        <location evidence="8">Cytoplasm</location>
    </subcellularLocation>
</comment>
<feature type="binding site" evidence="8">
    <location>
        <position position="96"/>
    </location>
    <ligand>
        <name>GTP</name>
        <dbReference type="ChEBI" id="CHEBI:37565"/>
    </ligand>
</feature>
<dbReference type="PANTHER" id="PTHR19136:SF81">
    <property type="entry name" value="MOLYBDENUM COFACTOR GUANYLYLTRANSFERASE"/>
    <property type="match status" value="1"/>
</dbReference>
<feature type="binding site" evidence="8">
    <location>
        <begin position="6"/>
        <end position="8"/>
    </location>
    <ligand>
        <name>GTP</name>
        <dbReference type="ChEBI" id="CHEBI:37565"/>
    </ligand>
</feature>
<organism evidence="10 11">
    <name type="scientific">Staphylococcus chromogenes</name>
    <name type="common">Staphylococcus hyicus subsp. chromogenes</name>
    <dbReference type="NCBI Taxonomy" id="46126"/>
    <lineage>
        <taxon>Bacteria</taxon>
        <taxon>Bacillati</taxon>
        <taxon>Bacillota</taxon>
        <taxon>Bacilli</taxon>
        <taxon>Bacillales</taxon>
        <taxon>Staphylococcaceae</taxon>
        <taxon>Staphylococcus</taxon>
    </lineage>
</organism>
<dbReference type="InterPro" id="IPR029044">
    <property type="entry name" value="Nucleotide-diphossugar_trans"/>
</dbReference>
<evidence type="ECO:0000256" key="1">
    <source>
        <dbReference type="ARBA" id="ARBA00022490"/>
    </source>
</evidence>
<feature type="binding site" evidence="8">
    <location>
        <position position="65"/>
    </location>
    <ligand>
        <name>GTP</name>
        <dbReference type="ChEBI" id="CHEBI:37565"/>
    </ligand>
</feature>
<comment type="cofactor">
    <cofactor evidence="8">
        <name>Mg(2+)</name>
        <dbReference type="ChEBI" id="CHEBI:18420"/>
    </cofactor>
</comment>
<evidence type="ECO:0000256" key="4">
    <source>
        <dbReference type="ARBA" id="ARBA00022741"/>
    </source>
</evidence>
<comment type="caution">
    <text evidence="8">Lacks conserved residue(s) required for the propagation of feature annotation.</text>
</comment>
<dbReference type="Pfam" id="PF12804">
    <property type="entry name" value="NTP_transf_3"/>
    <property type="match status" value="1"/>
</dbReference>
<keyword evidence="4 8" id="KW-0547">Nucleotide-binding</keyword>
<comment type="caution">
    <text evidence="10">The sequence shown here is derived from an EMBL/GenBank/DDBJ whole genome shotgun (WGS) entry which is preliminary data.</text>
</comment>
<dbReference type="GO" id="GO:0005525">
    <property type="term" value="F:GTP binding"/>
    <property type="evidence" value="ECO:0007669"/>
    <property type="project" value="UniProtKB-UniRule"/>
</dbReference>
<keyword evidence="10" id="KW-0548">Nucleotidyltransferase</keyword>
<dbReference type="AlphaFoldDB" id="A0AAE5T147"/>
<gene>
    <name evidence="8" type="primary">mobA</name>
    <name evidence="10" type="ORF">BU653_03500</name>
</gene>
<dbReference type="InterPro" id="IPR025877">
    <property type="entry name" value="MobA-like_NTP_Trfase"/>
</dbReference>
<keyword evidence="7 8" id="KW-0501">Molybdenum cofactor biosynthesis</keyword>
<dbReference type="GO" id="GO:0046872">
    <property type="term" value="F:metal ion binding"/>
    <property type="evidence" value="ECO:0007669"/>
    <property type="project" value="UniProtKB-KW"/>
</dbReference>